<evidence type="ECO:0000313" key="1">
    <source>
        <dbReference type="EMBL" id="NBI07071.1"/>
    </source>
</evidence>
<gene>
    <name evidence="1" type="ORF">D3Z33_09420</name>
</gene>
<dbReference type="Pfam" id="PF13379">
    <property type="entry name" value="NMT1_2"/>
    <property type="match status" value="1"/>
</dbReference>
<comment type="caution">
    <text evidence="1">The sequence shown here is derived from an EMBL/GenBank/DDBJ whole genome shotgun (WGS) entry which is preliminary data.</text>
</comment>
<dbReference type="SUPFAM" id="SSF53850">
    <property type="entry name" value="Periplasmic binding protein-like II"/>
    <property type="match status" value="1"/>
</dbReference>
<accession>A0A845QXT2</accession>
<organism evidence="1 2">
    <name type="scientific">Senegalia massiliensis</name>
    <dbReference type="NCBI Taxonomy" id="1720316"/>
    <lineage>
        <taxon>Bacteria</taxon>
        <taxon>Bacillati</taxon>
        <taxon>Bacillota</taxon>
        <taxon>Clostridia</taxon>
        <taxon>Eubacteriales</taxon>
        <taxon>Clostridiaceae</taxon>
        <taxon>Senegalia</taxon>
    </lineage>
</organism>
<reference evidence="1 2" key="1">
    <citation type="submission" date="2018-08" db="EMBL/GenBank/DDBJ databases">
        <title>Murine metabolic-syndrome-specific gut microbial biobank.</title>
        <authorList>
            <person name="Liu C."/>
        </authorList>
    </citation>
    <scope>NUCLEOTIDE SEQUENCE [LARGE SCALE GENOMIC DNA]</scope>
    <source>
        <strain evidence="1 2">583</strain>
    </source>
</reference>
<dbReference type="AlphaFoldDB" id="A0A845QXT2"/>
<protein>
    <submittedName>
        <fullName evidence="1">ABC transporter substrate-binding protein</fullName>
    </submittedName>
</protein>
<proteinExistence type="predicted"/>
<name>A0A845QXT2_9CLOT</name>
<dbReference type="Proteomes" id="UP000467132">
    <property type="component" value="Unassembled WGS sequence"/>
</dbReference>
<keyword evidence="2" id="KW-1185">Reference proteome</keyword>
<dbReference type="EMBL" id="QXXA01000010">
    <property type="protein sequence ID" value="NBI07071.1"/>
    <property type="molecule type" value="Genomic_DNA"/>
</dbReference>
<dbReference type="Gene3D" id="3.40.190.10">
    <property type="entry name" value="Periplasmic binding protein-like II"/>
    <property type="match status" value="2"/>
</dbReference>
<evidence type="ECO:0000313" key="2">
    <source>
        <dbReference type="Proteomes" id="UP000467132"/>
    </source>
</evidence>
<dbReference type="PANTHER" id="PTHR30024">
    <property type="entry name" value="ALIPHATIC SULFONATES-BINDING PROTEIN-RELATED"/>
    <property type="match status" value="1"/>
</dbReference>
<sequence length="400" mass="44454">MYKAYINSIERMIVMKKKKVLVLLLLILFLTIIVSGCSDEENDEVNSNTDTNSKEISSEVPTLKLGYIFTNHQTPIMVAASKQEKLTDNGIHLEEVIEKEKYKLMEGEEHIANVDLVVSKSGSETMTLLAQNHIDIGLASNTAFITARDQGNPVKILAPVHTEGIGLVVNKDSEINDWEEFLAKSKENEKPMSIGYHSPTSAPLILLEAALKNEDVNYTKDPSDVDADILLVDLKGTSNFIPATTSNQVDAWVGPAPYPELATVEDVGKIILDMKHLPPEGNWHDFPCCVMGTTEDLVESNPQEIEKLLELITAGAEYAQNNRDEAAKITSDFTGVSYEAAKLSTIKYTTNPSDVWIDNMDLTYQTLKNTNSLTDKLVEKSFEEASDEIFDFSFIRNTLK</sequence>